<dbReference type="Pfam" id="PF09580">
    <property type="entry name" value="Spore_YhcN_YlaJ"/>
    <property type="match status" value="1"/>
</dbReference>
<dbReference type="OrthoDB" id="2381329at2"/>
<gene>
    <name evidence="3" type="ORF">CKF48_01335</name>
</gene>
<feature type="compositionally biased region" description="Basic and acidic residues" evidence="1">
    <location>
        <begin position="166"/>
        <end position="200"/>
    </location>
</feature>
<sequence>MKYFHVLLSLFIVLNLTGCGAQNNAQSSQNEKGTPHTVNVKNSTISEQEVLTGQETSKHLATLASDNRRVNDATAVVLGDYCIVGIDIDEDVERSEVGSIKYAVAESLKHDPYGANAVIIADPDLYARLKEVKEDVENGHPIKGILNELADISGRMMPEVPGDIIEPNKSEETEESKEQLNETESKKLNKHQEEQSNYHK</sequence>
<keyword evidence="2" id="KW-0732">Signal</keyword>
<proteinExistence type="predicted"/>
<evidence type="ECO:0000256" key="1">
    <source>
        <dbReference type="SAM" id="MobiDB-lite"/>
    </source>
</evidence>
<accession>A0A248TD20</accession>
<reference evidence="3 4" key="1">
    <citation type="submission" date="2017-08" db="EMBL/GenBank/DDBJ databases">
        <title>Complete Genome Sequence of Bacillus kochii Oregon-R-modENCODE STRAIN BDGP4, isolated from Drosophila melanogaster gut.</title>
        <authorList>
            <person name="Wan K.H."/>
            <person name="Yu C."/>
            <person name="Park S."/>
            <person name="Hammonds A.S."/>
            <person name="Booth B.W."/>
            <person name="Celniker S.E."/>
        </authorList>
    </citation>
    <scope>NUCLEOTIDE SEQUENCE [LARGE SCALE GENOMIC DNA]</scope>
    <source>
        <strain evidence="3 4">BDGP4</strain>
    </source>
</reference>
<evidence type="ECO:0000313" key="4">
    <source>
        <dbReference type="Proteomes" id="UP000215137"/>
    </source>
</evidence>
<dbReference type="NCBIfam" id="TIGR02898">
    <property type="entry name" value="spore_YhcN_YlaJ"/>
    <property type="match status" value="1"/>
</dbReference>
<dbReference type="GeneID" id="97215671"/>
<name>A0A248TD20_9BACI</name>
<evidence type="ECO:0000313" key="3">
    <source>
        <dbReference type="EMBL" id="ASV66087.1"/>
    </source>
</evidence>
<organism evidence="3 4">
    <name type="scientific">Cytobacillus kochii</name>
    <dbReference type="NCBI Taxonomy" id="859143"/>
    <lineage>
        <taxon>Bacteria</taxon>
        <taxon>Bacillati</taxon>
        <taxon>Bacillota</taxon>
        <taxon>Bacilli</taxon>
        <taxon>Bacillales</taxon>
        <taxon>Bacillaceae</taxon>
        <taxon>Cytobacillus</taxon>
    </lineage>
</organism>
<dbReference type="InterPro" id="IPR014247">
    <property type="entry name" value="Spore_lipoprot_YhcN/YlaJ"/>
</dbReference>
<dbReference type="RefSeq" id="WP_095369662.1">
    <property type="nucleotide sequence ID" value="NZ_CM126253.1"/>
</dbReference>
<dbReference type="Proteomes" id="UP000215137">
    <property type="component" value="Chromosome"/>
</dbReference>
<evidence type="ECO:0000256" key="2">
    <source>
        <dbReference type="SAM" id="SignalP"/>
    </source>
</evidence>
<dbReference type="KEGG" id="bko:CKF48_01335"/>
<keyword evidence="4" id="KW-1185">Reference proteome</keyword>
<dbReference type="EMBL" id="CP022983">
    <property type="protein sequence ID" value="ASV66087.1"/>
    <property type="molecule type" value="Genomic_DNA"/>
</dbReference>
<feature type="signal peptide" evidence="2">
    <location>
        <begin position="1"/>
        <end position="21"/>
    </location>
</feature>
<feature type="region of interest" description="Disordered" evidence="1">
    <location>
        <begin position="158"/>
        <end position="200"/>
    </location>
</feature>
<evidence type="ECO:0008006" key="5">
    <source>
        <dbReference type="Google" id="ProtNLM"/>
    </source>
</evidence>
<feature type="chain" id="PRO_5039347331" description="YhcN/YlaJ family sporulation lipoprotein" evidence="2">
    <location>
        <begin position="22"/>
        <end position="200"/>
    </location>
</feature>
<dbReference type="AlphaFoldDB" id="A0A248TD20"/>
<protein>
    <recommendedName>
        <fullName evidence="5">YhcN/YlaJ family sporulation lipoprotein</fullName>
    </recommendedName>
</protein>
<dbReference type="GO" id="GO:0030435">
    <property type="term" value="P:sporulation resulting in formation of a cellular spore"/>
    <property type="evidence" value="ECO:0007669"/>
    <property type="project" value="InterPro"/>
</dbReference>
<dbReference type="InterPro" id="IPR019076">
    <property type="entry name" value="Spore_lipoprot_YhcN/YlaJ-like"/>
</dbReference>